<accession>A0A8H5C7P9</accession>
<feature type="region of interest" description="Disordered" evidence="1">
    <location>
        <begin position="1"/>
        <end position="106"/>
    </location>
</feature>
<protein>
    <submittedName>
        <fullName evidence="2">Uncharacterized protein</fullName>
    </submittedName>
</protein>
<evidence type="ECO:0000313" key="3">
    <source>
        <dbReference type="Proteomes" id="UP000541558"/>
    </source>
</evidence>
<comment type="caution">
    <text evidence="2">The sequence shown here is derived from an EMBL/GenBank/DDBJ whole genome shotgun (WGS) entry which is preliminary data.</text>
</comment>
<evidence type="ECO:0000256" key="1">
    <source>
        <dbReference type="SAM" id="MobiDB-lite"/>
    </source>
</evidence>
<feature type="compositionally biased region" description="Low complexity" evidence="1">
    <location>
        <begin position="85"/>
        <end position="101"/>
    </location>
</feature>
<feature type="compositionally biased region" description="Basic residues" evidence="1">
    <location>
        <begin position="12"/>
        <end position="22"/>
    </location>
</feature>
<feature type="region of interest" description="Disordered" evidence="1">
    <location>
        <begin position="342"/>
        <end position="371"/>
    </location>
</feature>
<name>A0A8H5C7P9_9AGAR</name>
<dbReference type="EMBL" id="JAACJK010000060">
    <property type="protein sequence ID" value="KAF5335663.1"/>
    <property type="molecule type" value="Genomic_DNA"/>
</dbReference>
<sequence>MTAKSSTARSSTKSKLHSHQRKGTPSGHDESLRAQVLVRSASRRSSTTVPAKRTETAQDTLHHVPGHTPGMDHFWHRDSASDADSLSTPTASRSTSPSESSHFANDQTSWNSQWSLSSTAAVNTCHGVPEKALMTEYDVSPLSAPRMSSQELKGQQACSPRYILPESSWDHVLRLLELWYRGLDDGERKRLKDSLFQRERQGHAATQALLQTPPTVNVTLSTSALYTAPSIRLSEPHLASQGRTGPSVADSSGADRTVDASYRDITEIVTPPPHSRTLASRLSSTLEDNDGHQPPPLGQAGHTLDHTLDAPPPQVIVLSERTLDHTGVDILPLKKCPPRKRKVDGLAKVGTAPAAPDSSLATRTRAKRRRV</sequence>
<dbReference type="AlphaFoldDB" id="A0A8H5C7P9"/>
<feature type="region of interest" description="Disordered" evidence="1">
    <location>
        <begin position="236"/>
        <end position="310"/>
    </location>
</feature>
<dbReference type="Proteomes" id="UP000541558">
    <property type="component" value="Unassembled WGS sequence"/>
</dbReference>
<keyword evidence="3" id="KW-1185">Reference proteome</keyword>
<organism evidence="2 3">
    <name type="scientific">Ephemerocybe angulata</name>
    <dbReference type="NCBI Taxonomy" id="980116"/>
    <lineage>
        <taxon>Eukaryota</taxon>
        <taxon>Fungi</taxon>
        <taxon>Dikarya</taxon>
        <taxon>Basidiomycota</taxon>
        <taxon>Agaricomycotina</taxon>
        <taxon>Agaricomycetes</taxon>
        <taxon>Agaricomycetidae</taxon>
        <taxon>Agaricales</taxon>
        <taxon>Agaricineae</taxon>
        <taxon>Psathyrellaceae</taxon>
        <taxon>Ephemerocybe</taxon>
    </lineage>
</organism>
<reference evidence="2 3" key="1">
    <citation type="journal article" date="2020" name="ISME J.">
        <title>Uncovering the hidden diversity of litter-decomposition mechanisms in mushroom-forming fungi.</title>
        <authorList>
            <person name="Floudas D."/>
            <person name="Bentzer J."/>
            <person name="Ahren D."/>
            <person name="Johansson T."/>
            <person name="Persson P."/>
            <person name="Tunlid A."/>
        </authorList>
    </citation>
    <scope>NUCLEOTIDE SEQUENCE [LARGE SCALE GENOMIC DNA]</scope>
    <source>
        <strain evidence="2 3">CBS 175.51</strain>
    </source>
</reference>
<evidence type="ECO:0000313" key="2">
    <source>
        <dbReference type="EMBL" id="KAF5335663.1"/>
    </source>
</evidence>
<dbReference type="OrthoDB" id="10392521at2759"/>
<proteinExistence type="predicted"/>
<feature type="compositionally biased region" description="Basic and acidic residues" evidence="1">
    <location>
        <begin position="52"/>
        <end position="62"/>
    </location>
</feature>
<gene>
    <name evidence="2" type="ORF">D9611_009713</name>
</gene>
<feature type="compositionally biased region" description="Low complexity" evidence="1">
    <location>
        <begin position="1"/>
        <end position="11"/>
    </location>
</feature>
<feature type="compositionally biased region" description="Low complexity" evidence="1">
    <location>
        <begin position="275"/>
        <end position="286"/>
    </location>
</feature>
<feature type="compositionally biased region" description="Basic and acidic residues" evidence="1">
    <location>
        <begin position="256"/>
        <end position="266"/>
    </location>
</feature>